<dbReference type="Pfam" id="PF00440">
    <property type="entry name" value="TetR_N"/>
    <property type="match status" value="1"/>
</dbReference>
<dbReference type="AlphaFoldDB" id="A0A554XH99"/>
<protein>
    <submittedName>
        <fullName evidence="5">HTH-type transcriptional repressor NicS</fullName>
    </submittedName>
</protein>
<keyword evidence="1 2" id="KW-0238">DNA-binding</keyword>
<dbReference type="Pfam" id="PF17938">
    <property type="entry name" value="TetR_C_29"/>
    <property type="match status" value="1"/>
</dbReference>
<name>A0A554XH99_9BURK</name>
<dbReference type="PANTHER" id="PTHR30328">
    <property type="entry name" value="TRANSCRIPTIONAL REPRESSOR"/>
    <property type="match status" value="1"/>
</dbReference>
<feature type="DNA-binding region" description="H-T-H motif" evidence="2">
    <location>
        <begin position="58"/>
        <end position="77"/>
    </location>
</feature>
<dbReference type="GO" id="GO:0003677">
    <property type="term" value="F:DNA binding"/>
    <property type="evidence" value="ECO:0007669"/>
    <property type="project" value="UniProtKB-UniRule"/>
</dbReference>
<dbReference type="PANTHER" id="PTHR30328:SF54">
    <property type="entry name" value="HTH-TYPE TRANSCRIPTIONAL REPRESSOR SCO4008"/>
    <property type="match status" value="1"/>
</dbReference>
<dbReference type="PRINTS" id="PR00455">
    <property type="entry name" value="HTHTETR"/>
</dbReference>
<organism evidence="5 6">
    <name type="scientific">Tepidimonas fonticaldi</name>
    <dbReference type="NCBI Taxonomy" id="1101373"/>
    <lineage>
        <taxon>Bacteria</taxon>
        <taxon>Pseudomonadati</taxon>
        <taxon>Pseudomonadota</taxon>
        <taxon>Betaproteobacteria</taxon>
        <taxon>Burkholderiales</taxon>
        <taxon>Tepidimonas</taxon>
    </lineage>
</organism>
<dbReference type="InterPro" id="IPR041474">
    <property type="entry name" value="NicS_C"/>
</dbReference>
<feature type="region of interest" description="Disordered" evidence="3">
    <location>
        <begin position="1"/>
        <end position="36"/>
    </location>
</feature>
<dbReference type="EMBL" id="VJOO01000029">
    <property type="protein sequence ID" value="TSE35211.1"/>
    <property type="molecule type" value="Genomic_DNA"/>
</dbReference>
<proteinExistence type="predicted"/>
<dbReference type="SUPFAM" id="SSF48498">
    <property type="entry name" value="Tetracyclin repressor-like, C-terminal domain"/>
    <property type="match status" value="1"/>
</dbReference>
<evidence type="ECO:0000256" key="1">
    <source>
        <dbReference type="ARBA" id="ARBA00023125"/>
    </source>
</evidence>
<gene>
    <name evidence="5" type="primary">nicS</name>
    <name evidence="5" type="ORF">Tfont_02362</name>
</gene>
<dbReference type="Gene3D" id="1.10.357.10">
    <property type="entry name" value="Tetracycline Repressor, domain 2"/>
    <property type="match status" value="1"/>
</dbReference>
<dbReference type="InterPro" id="IPR050109">
    <property type="entry name" value="HTH-type_TetR-like_transc_reg"/>
</dbReference>
<evidence type="ECO:0000313" key="5">
    <source>
        <dbReference type="EMBL" id="TSE35211.1"/>
    </source>
</evidence>
<evidence type="ECO:0000313" key="6">
    <source>
        <dbReference type="Proteomes" id="UP000316388"/>
    </source>
</evidence>
<feature type="domain" description="HTH tetR-type" evidence="4">
    <location>
        <begin position="35"/>
        <end position="95"/>
    </location>
</feature>
<dbReference type="Proteomes" id="UP000316388">
    <property type="component" value="Unassembled WGS sequence"/>
</dbReference>
<evidence type="ECO:0000256" key="3">
    <source>
        <dbReference type="SAM" id="MobiDB-lite"/>
    </source>
</evidence>
<reference evidence="5 6" key="1">
    <citation type="submission" date="2019-07" db="EMBL/GenBank/DDBJ databases">
        <title>Tepidimonas fonticaldi AT-A2 draft genome.</title>
        <authorList>
            <person name="Da Costa M.S."/>
            <person name="Froufe H.J.C."/>
            <person name="Egas C."/>
            <person name="Albuquerque L."/>
        </authorList>
    </citation>
    <scope>NUCLEOTIDE SEQUENCE [LARGE SCALE GENOMIC DNA]</scope>
    <source>
        <strain evidence="5 6">AT-A2</strain>
    </source>
</reference>
<evidence type="ECO:0000259" key="4">
    <source>
        <dbReference type="PROSITE" id="PS50977"/>
    </source>
</evidence>
<dbReference type="SUPFAM" id="SSF46689">
    <property type="entry name" value="Homeodomain-like"/>
    <property type="match status" value="1"/>
</dbReference>
<dbReference type="PROSITE" id="PS50977">
    <property type="entry name" value="HTH_TETR_2"/>
    <property type="match status" value="1"/>
</dbReference>
<sequence>MPRRTLMNEMVRAPALASSKPARKPAAAPRTNDPERTMQDILEVATREFAAKGLTGARIDEIAELTRTSKRMIYYYFGSKEGLYIAVLEDAYRRIRHIESELHLEDLPPEEALRTLVAFTFDYQNANPDFIRLVMNENIHRGEFLAQSQTIQQLNVPAIDAVRTVYERGCATGVFRDDLDPVDLHMSISALCFFNVSNRHTFSLIFKRDMASPEALAARRASIVDLIVRYVRK</sequence>
<dbReference type="InterPro" id="IPR009057">
    <property type="entry name" value="Homeodomain-like_sf"/>
</dbReference>
<dbReference type="InterPro" id="IPR001647">
    <property type="entry name" value="HTH_TetR"/>
</dbReference>
<evidence type="ECO:0000256" key="2">
    <source>
        <dbReference type="PROSITE-ProRule" id="PRU00335"/>
    </source>
</evidence>
<feature type="compositionally biased region" description="Low complexity" evidence="3">
    <location>
        <begin position="12"/>
        <end position="30"/>
    </location>
</feature>
<accession>A0A554XH99</accession>
<dbReference type="InterPro" id="IPR036271">
    <property type="entry name" value="Tet_transcr_reg_TetR-rel_C_sf"/>
</dbReference>
<comment type="caution">
    <text evidence="5">The sequence shown here is derived from an EMBL/GenBank/DDBJ whole genome shotgun (WGS) entry which is preliminary data.</text>
</comment>